<feature type="region of interest" description="Disordered" evidence="1">
    <location>
        <begin position="248"/>
        <end position="269"/>
    </location>
</feature>
<feature type="compositionally biased region" description="Polar residues" evidence="1">
    <location>
        <begin position="167"/>
        <end position="177"/>
    </location>
</feature>
<dbReference type="PROSITE" id="PS50053">
    <property type="entry name" value="UBIQUITIN_2"/>
    <property type="match status" value="1"/>
</dbReference>
<feature type="domain" description="Ubiquitin-like" evidence="2">
    <location>
        <begin position="20"/>
        <end position="95"/>
    </location>
</feature>
<dbReference type="GO" id="GO:0036503">
    <property type="term" value="P:ERAD pathway"/>
    <property type="evidence" value="ECO:0007669"/>
    <property type="project" value="TreeGrafter"/>
</dbReference>
<dbReference type="PANTHER" id="PTHR15204:SF5">
    <property type="entry name" value="LARGE PROLINE-RICH PROTEIN BAG6 ISOFORM X1"/>
    <property type="match status" value="1"/>
</dbReference>
<evidence type="ECO:0000256" key="1">
    <source>
        <dbReference type="SAM" id="MobiDB-lite"/>
    </source>
</evidence>
<dbReference type="PANTHER" id="PTHR15204">
    <property type="entry name" value="LARGE PROLINE-RICH PROTEIN BAG6"/>
    <property type="match status" value="1"/>
</dbReference>
<feature type="region of interest" description="Disordered" evidence="1">
    <location>
        <begin position="518"/>
        <end position="660"/>
    </location>
</feature>
<proteinExistence type="predicted"/>
<dbReference type="InterPro" id="IPR019956">
    <property type="entry name" value="Ubiquitin_dom"/>
</dbReference>
<feature type="region of interest" description="Disordered" evidence="1">
    <location>
        <begin position="676"/>
        <end position="698"/>
    </location>
</feature>
<feature type="region of interest" description="Disordered" evidence="1">
    <location>
        <begin position="91"/>
        <end position="125"/>
    </location>
</feature>
<dbReference type="AlphaFoldDB" id="A0AAV1EBT4"/>
<feature type="compositionally biased region" description="Low complexity" evidence="1">
    <location>
        <begin position="183"/>
        <end position="199"/>
    </location>
</feature>
<dbReference type="GO" id="GO:0031593">
    <property type="term" value="F:polyubiquitin modification-dependent protein binding"/>
    <property type="evidence" value="ECO:0007669"/>
    <property type="project" value="TreeGrafter"/>
</dbReference>
<sequence length="906" mass="94123">MADQQPSTSDASNGSSDSSVELNIKTLNSQIYSVVADKNMLVSAFKEKIAGQVGLPVEQQRLIFRGKVLKDEHLLSEYHVENGHTLHLVERQPSQSQPSSGPNAGSNNSGRIGQEPGVGGPRGRVGQISHSVVLGTFNVGEQGEGTMPDLSRVIGAVLNSFGIGNQPGMQPSVQVPQRNGAEGTTNGSGSQNSGVNPSQTGQSFTGQSLPQVVQIPVGAAIAIPSFNMPIPDSLSTICEFVNRMEQAMSEQGYQPSQSPPSTDNSRTNALPYSPLGIPSAEALSIVLRRIQHLIGGQGIAALSHVAGRLEQEAGSNDPTVRAQIQNESIQVGLAMQHLGALLLELGRTMLTLRMGQSPAESFVNAGPAVYVSPSGPNPIMAQPFPLQSTSIFGGPTAVPPNSGMLGPIGLGSTPRNVNIHIHAGASLPPFVSGVGTRNSNAEGTQGERVDGSGSGSGDSGQSRVHPLRNFNVAAVPVRPAGVAVSGTAEPSVGIALSPADFFPRPGVVSQVNLPVGNSAGTFSSENPAPSGQADNSGVKERAVGSDTGSVSRSSETSQPPASVLDTNNVESCNGQGEIAKELSESSSSPVGDASGPLGTQKVTDGPSSSTQERGNSQDSSSVPIGLGLKGLEAKRRAKPRSQGKSNDPMATSSQSDESRIAGQQVLQSLASFAARNRDSRNAGQAPQPSSLVTNRASARQRADASLDIGDAMSQVLQSPALNGLLAGVSQQTGIGSPNALRNMMEQMTQNPAMRNTVNQIAQQMDSHDLGDMMASLGGGQGGGFDLSRMVQQMMPIVSQALGGVSTGPSPLAVGSDRMESRPRGEVPSIVENSQVDLQQVVQGIEQQSPPEEIFRLLIENAMHLYEGGSNQSNVVNELSSVEGLSDEFIEMLRQDIQQRVQDESNL</sequence>
<evidence type="ECO:0000313" key="4">
    <source>
        <dbReference type="Proteomes" id="UP001161247"/>
    </source>
</evidence>
<feature type="region of interest" description="Disordered" evidence="1">
    <location>
        <begin position="430"/>
        <end position="464"/>
    </location>
</feature>
<evidence type="ECO:0000313" key="3">
    <source>
        <dbReference type="EMBL" id="CAI9117053.1"/>
    </source>
</evidence>
<organism evidence="3 4">
    <name type="scientific">Oldenlandia corymbosa var. corymbosa</name>
    <dbReference type="NCBI Taxonomy" id="529605"/>
    <lineage>
        <taxon>Eukaryota</taxon>
        <taxon>Viridiplantae</taxon>
        <taxon>Streptophyta</taxon>
        <taxon>Embryophyta</taxon>
        <taxon>Tracheophyta</taxon>
        <taxon>Spermatophyta</taxon>
        <taxon>Magnoliopsida</taxon>
        <taxon>eudicotyledons</taxon>
        <taxon>Gunneridae</taxon>
        <taxon>Pentapetalae</taxon>
        <taxon>asterids</taxon>
        <taxon>lamiids</taxon>
        <taxon>Gentianales</taxon>
        <taxon>Rubiaceae</taxon>
        <taxon>Rubioideae</taxon>
        <taxon>Spermacoceae</taxon>
        <taxon>Hedyotis-Oldenlandia complex</taxon>
        <taxon>Oldenlandia</taxon>
    </lineage>
</organism>
<dbReference type="InterPro" id="IPR000626">
    <property type="entry name" value="Ubiquitin-like_dom"/>
</dbReference>
<feature type="compositionally biased region" description="Polar residues" evidence="1">
    <location>
        <begin position="681"/>
        <end position="697"/>
    </location>
</feature>
<dbReference type="SMART" id="SM00213">
    <property type="entry name" value="UBQ"/>
    <property type="match status" value="1"/>
</dbReference>
<dbReference type="GO" id="GO:0051787">
    <property type="term" value="F:misfolded protein binding"/>
    <property type="evidence" value="ECO:0007669"/>
    <property type="project" value="TreeGrafter"/>
</dbReference>
<dbReference type="Pfam" id="PF00240">
    <property type="entry name" value="ubiquitin"/>
    <property type="match status" value="1"/>
</dbReference>
<accession>A0AAV1EBT4</accession>
<dbReference type="Proteomes" id="UP001161247">
    <property type="component" value="Chromosome 8"/>
</dbReference>
<dbReference type="SUPFAM" id="SSF54236">
    <property type="entry name" value="Ubiquitin-like"/>
    <property type="match status" value="1"/>
</dbReference>
<dbReference type="FunFam" id="3.10.20.90:FF:000154">
    <property type="entry name" value="Large proline-rich protein BAG6"/>
    <property type="match status" value="1"/>
</dbReference>
<name>A0AAV1EBT4_OLDCO</name>
<feature type="compositionally biased region" description="Polar residues" evidence="1">
    <location>
        <begin position="642"/>
        <end position="655"/>
    </location>
</feature>
<dbReference type="InterPro" id="IPR029071">
    <property type="entry name" value="Ubiquitin-like_domsf"/>
</dbReference>
<protein>
    <submittedName>
        <fullName evidence="3">OLC1v1018378C10</fullName>
    </submittedName>
</protein>
<reference evidence="3" key="1">
    <citation type="submission" date="2023-03" db="EMBL/GenBank/DDBJ databases">
        <authorList>
            <person name="Julca I."/>
        </authorList>
    </citation>
    <scope>NUCLEOTIDE SEQUENCE</scope>
</reference>
<evidence type="ECO:0000259" key="2">
    <source>
        <dbReference type="PROSITE" id="PS50053"/>
    </source>
</evidence>
<feature type="compositionally biased region" description="Polar residues" evidence="1">
    <location>
        <begin position="518"/>
        <end position="535"/>
    </location>
</feature>
<dbReference type="Gene3D" id="3.10.20.90">
    <property type="entry name" value="Phosphatidylinositol 3-kinase Catalytic Subunit, Chain A, domain 1"/>
    <property type="match status" value="1"/>
</dbReference>
<feature type="compositionally biased region" description="Low complexity" evidence="1">
    <location>
        <begin position="92"/>
        <end position="115"/>
    </location>
</feature>
<feature type="compositionally biased region" description="Polar residues" evidence="1">
    <location>
        <begin position="600"/>
        <end position="622"/>
    </location>
</feature>
<dbReference type="EMBL" id="OX459125">
    <property type="protein sequence ID" value="CAI9117053.1"/>
    <property type="molecule type" value="Genomic_DNA"/>
</dbReference>
<dbReference type="GO" id="GO:0071818">
    <property type="term" value="C:BAT3 complex"/>
    <property type="evidence" value="ECO:0007669"/>
    <property type="project" value="TreeGrafter"/>
</dbReference>
<feature type="region of interest" description="Disordered" evidence="1">
    <location>
        <begin position="165"/>
        <end position="205"/>
    </location>
</feature>
<feature type="compositionally biased region" description="Polar residues" evidence="1">
    <location>
        <begin position="546"/>
        <end position="574"/>
    </location>
</feature>
<keyword evidence="4" id="KW-1185">Reference proteome</keyword>
<gene>
    <name evidence="3" type="ORF">OLC1_LOCUS23182</name>
</gene>
<dbReference type="PRINTS" id="PR00348">
    <property type="entry name" value="UBIQUITIN"/>
</dbReference>